<dbReference type="Pfam" id="PF01810">
    <property type="entry name" value="LysE"/>
    <property type="match status" value="1"/>
</dbReference>
<keyword evidence="6 7" id="KW-0472">Membrane</keyword>
<keyword evidence="4" id="KW-0029">Amino-acid transport</keyword>
<feature type="transmembrane region" description="Helical" evidence="7">
    <location>
        <begin position="6"/>
        <end position="25"/>
    </location>
</feature>
<gene>
    <name evidence="8" type="ORF">DET57_107168</name>
</gene>
<evidence type="ECO:0000256" key="2">
    <source>
        <dbReference type="ARBA" id="ARBA00022475"/>
    </source>
</evidence>
<evidence type="ECO:0000256" key="7">
    <source>
        <dbReference type="SAM" id="Phobius"/>
    </source>
</evidence>
<name>A0A318FQW7_KLEOX</name>
<feature type="transmembrane region" description="Helical" evidence="7">
    <location>
        <begin position="109"/>
        <end position="130"/>
    </location>
</feature>
<sequence length="196" mass="21292">MDLLPYLLFAFVASITPGPTNILILANSQRYGVKATLSAVIGACVSASLIVMISGAGAGELLHQYPLVRQIMSWTGALWLSWLSWQLFSAPPPDLAGGTQKRFTARAAALLQVVNPKTWMMALAVVSLFAPTGQHPLPVIALMALWFLLISLVCLVAWAWLGQVVNRMFRTDRGLVGFQRTMALLLLLSAWAGMLK</sequence>
<dbReference type="InterPro" id="IPR001123">
    <property type="entry name" value="LeuE-type"/>
</dbReference>
<feature type="transmembrane region" description="Helical" evidence="7">
    <location>
        <begin position="37"/>
        <end position="59"/>
    </location>
</feature>
<evidence type="ECO:0000256" key="4">
    <source>
        <dbReference type="ARBA" id="ARBA00022970"/>
    </source>
</evidence>
<accession>A0A318FQW7</accession>
<dbReference type="PANTHER" id="PTHR30086:SF20">
    <property type="entry name" value="ARGININE EXPORTER PROTEIN ARGO-RELATED"/>
    <property type="match status" value="1"/>
</dbReference>
<dbReference type="AlphaFoldDB" id="A0A318FQW7"/>
<dbReference type="EMBL" id="QJJG01000007">
    <property type="protein sequence ID" value="PXW45375.1"/>
    <property type="molecule type" value="Genomic_DNA"/>
</dbReference>
<organism evidence="8 9">
    <name type="scientific">Klebsiella oxytoca</name>
    <dbReference type="NCBI Taxonomy" id="571"/>
    <lineage>
        <taxon>Bacteria</taxon>
        <taxon>Pseudomonadati</taxon>
        <taxon>Pseudomonadota</taxon>
        <taxon>Gammaproteobacteria</taxon>
        <taxon>Enterobacterales</taxon>
        <taxon>Enterobacteriaceae</taxon>
        <taxon>Klebsiella/Raoultella group</taxon>
        <taxon>Klebsiella</taxon>
    </lineage>
</organism>
<dbReference type="GO" id="GO:0033228">
    <property type="term" value="P:cysteine export across plasma membrane"/>
    <property type="evidence" value="ECO:0007669"/>
    <property type="project" value="TreeGrafter"/>
</dbReference>
<protein>
    <submittedName>
        <fullName evidence="8">Threonine/homoserine/homoserine lactone efflux protein</fullName>
    </submittedName>
</protein>
<keyword evidence="4" id="KW-0813">Transport</keyword>
<evidence type="ECO:0000313" key="9">
    <source>
        <dbReference type="Proteomes" id="UP000247485"/>
    </source>
</evidence>
<keyword evidence="5 7" id="KW-1133">Transmembrane helix</keyword>
<dbReference type="PANTHER" id="PTHR30086">
    <property type="entry name" value="ARGININE EXPORTER PROTEIN ARGO"/>
    <property type="match status" value="1"/>
</dbReference>
<reference evidence="8 9" key="1">
    <citation type="submission" date="2018-05" db="EMBL/GenBank/DDBJ databases">
        <title>Freshwater and sediment microbial communities from various areas in North America, analyzing microbe dynamics in response to fracking.</title>
        <authorList>
            <person name="Lamendella R."/>
        </authorList>
    </citation>
    <scope>NUCLEOTIDE SEQUENCE [LARGE SCALE GENOMIC DNA]</scope>
    <source>
        <strain evidence="8 9">67</strain>
    </source>
</reference>
<keyword evidence="2" id="KW-1003">Cell membrane</keyword>
<dbReference type="RefSeq" id="WP_110274077.1">
    <property type="nucleotide sequence ID" value="NZ_QJJG01000007.1"/>
</dbReference>
<keyword evidence="3 7" id="KW-0812">Transmembrane</keyword>
<feature type="transmembrane region" description="Helical" evidence="7">
    <location>
        <begin position="174"/>
        <end position="194"/>
    </location>
</feature>
<evidence type="ECO:0000256" key="1">
    <source>
        <dbReference type="ARBA" id="ARBA00004651"/>
    </source>
</evidence>
<comment type="subcellular location">
    <subcellularLocation>
        <location evidence="1">Cell membrane</location>
        <topology evidence="1">Multi-pass membrane protein</topology>
    </subcellularLocation>
</comment>
<feature type="transmembrane region" description="Helical" evidence="7">
    <location>
        <begin position="71"/>
        <end position="88"/>
    </location>
</feature>
<dbReference type="GO" id="GO:0005886">
    <property type="term" value="C:plasma membrane"/>
    <property type="evidence" value="ECO:0007669"/>
    <property type="project" value="UniProtKB-SubCell"/>
</dbReference>
<dbReference type="GO" id="GO:0015171">
    <property type="term" value="F:amino acid transmembrane transporter activity"/>
    <property type="evidence" value="ECO:0007669"/>
    <property type="project" value="TreeGrafter"/>
</dbReference>
<evidence type="ECO:0000256" key="5">
    <source>
        <dbReference type="ARBA" id="ARBA00022989"/>
    </source>
</evidence>
<evidence type="ECO:0000313" key="8">
    <source>
        <dbReference type="EMBL" id="PXW45375.1"/>
    </source>
</evidence>
<feature type="transmembrane region" description="Helical" evidence="7">
    <location>
        <begin position="136"/>
        <end position="162"/>
    </location>
</feature>
<evidence type="ECO:0000256" key="6">
    <source>
        <dbReference type="ARBA" id="ARBA00023136"/>
    </source>
</evidence>
<comment type="caution">
    <text evidence="8">The sequence shown here is derived from an EMBL/GenBank/DDBJ whole genome shotgun (WGS) entry which is preliminary data.</text>
</comment>
<proteinExistence type="predicted"/>
<dbReference type="Proteomes" id="UP000247485">
    <property type="component" value="Unassembled WGS sequence"/>
</dbReference>
<evidence type="ECO:0000256" key="3">
    <source>
        <dbReference type="ARBA" id="ARBA00022692"/>
    </source>
</evidence>